<protein>
    <submittedName>
        <fullName evidence="2">Uncharacterized protein</fullName>
    </submittedName>
</protein>
<proteinExistence type="predicted"/>
<evidence type="ECO:0000256" key="1">
    <source>
        <dbReference type="SAM" id="SignalP"/>
    </source>
</evidence>
<sequence length="125" mass="14227">MLFISLVVLCRYLSCLFLKGEQWNLTFLTIDQRSSSNCFKLGLVGGLFLDLNNLLNSEFWSLKGGLISLLLKKKACHLIQLMKELVLLMSCLKKTLLWGIGISLREVLILKVSICSNYSGCRFYQ</sequence>
<feature type="signal peptide" evidence="1">
    <location>
        <begin position="1"/>
        <end position="15"/>
    </location>
</feature>
<dbReference type="AlphaFoldDB" id="A0A0L8G0F8"/>
<reference evidence="2" key="1">
    <citation type="submission" date="2015-07" db="EMBL/GenBank/DDBJ databases">
        <title>MeaNS - Measles Nucleotide Surveillance Program.</title>
        <authorList>
            <person name="Tran T."/>
            <person name="Druce J."/>
        </authorList>
    </citation>
    <scope>NUCLEOTIDE SEQUENCE</scope>
    <source>
        <strain evidence="2">UCB-OBI-ISO-001</strain>
        <tissue evidence="2">Gonad</tissue>
    </source>
</reference>
<gene>
    <name evidence="2" type="ORF">OCBIM_22002726mg</name>
</gene>
<organism evidence="2">
    <name type="scientific">Octopus bimaculoides</name>
    <name type="common">California two-spotted octopus</name>
    <dbReference type="NCBI Taxonomy" id="37653"/>
    <lineage>
        <taxon>Eukaryota</taxon>
        <taxon>Metazoa</taxon>
        <taxon>Spiralia</taxon>
        <taxon>Lophotrochozoa</taxon>
        <taxon>Mollusca</taxon>
        <taxon>Cephalopoda</taxon>
        <taxon>Coleoidea</taxon>
        <taxon>Octopodiformes</taxon>
        <taxon>Octopoda</taxon>
        <taxon>Incirrata</taxon>
        <taxon>Octopodidae</taxon>
        <taxon>Octopus</taxon>
    </lineage>
</organism>
<accession>A0A0L8G0F8</accession>
<feature type="chain" id="PRO_5011955233" evidence="1">
    <location>
        <begin position="16"/>
        <end position="125"/>
    </location>
</feature>
<evidence type="ECO:0000313" key="2">
    <source>
        <dbReference type="EMBL" id="KOF70506.1"/>
    </source>
</evidence>
<keyword evidence="1" id="KW-0732">Signal</keyword>
<dbReference type="EMBL" id="KQ424762">
    <property type="protein sequence ID" value="KOF70506.1"/>
    <property type="molecule type" value="Genomic_DNA"/>
</dbReference>
<name>A0A0L8G0F8_OCTBM</name>